<reference evidence="2 3" key="1">
    <citation type="submission" date="2017-06" db="EMBL/GenBank/DDBJ databases">
        <title>Complete Genome Sequence of Streptomyces hawaiiensis NRRL 15010 and insights into acyldepsipeptides biosynthesis.</title>
        <authorList>
            <person name="Mariita R.M."/>
            <person name="Sello J.K."/>
        </authorList>
    </citation>
    <scope>NUCLEOTIDE SEQUENCE [LARGE SCALE GENOMIC DNA]</scope>
    <source>
        <strain evidence="2 3">ATCC 12236</strain>
    </source>
</reference>
<feature type="compositionally biased region" description="Basic and acidic residues" evidence="1">
    <location>
        <begin position="1"/>
        <end position="20"/>
    </location>
</feature>
<organism evidence="2 3">
    <name type="scientific">Streptomyces hawaiiensis</name>
    <dbReference type="NCBI Taxonomy" id="67305"/>
    <lineage>
        <taxon>Bacteria</taxon>
        <taxon>Bacillati</taxon>
        <taxon>Actinomycetota</taxon>
        <taxon>Actinomycetes</taxon>
        <taxon>Kitasatosporales</taxon>
        <taxon>Streptomycetaceae</taxon>
        <taxon>Streptomyces</taxon>
    </lineage>
</organism>
<evidence type="ECO:0000256" key="1">
    <source>
        <dbReference type="SAM" id="MobiDB-lite"/>
    </source>
</evidence>
<proteinExistence type="predicted"/>
<name>A0A6G5R691_9ACTN</name>
<keyword evidence="3" id="KW-1185">Reference proteome</keyword>
<dbReference type="AlphaFoldDB" id="A0A6G5R691"/>
<accession>A0A6G5R691</accession>
<gene>
    <name evidence="2" type="ORF">CEB94_00675</name>
</gene>
<sequence length="63" mass="7116">MSCDCETRGRDHPRGNDGPRLEQLPPAFDPSEATAHGRFTERTAARVWAKFSSMILDETRLAR</sequence>
<dbReference type="EMBL" id="CP021978">
    <property type="protein sequence ID" value="QCD53598.1"/>
    <property type="molecule type" value="Genomic_DNA"/>
</dbReference>
<evidence type="ECO:0000313" key="3">
    <source>
        <dbReference type="Proteomes" id="UP000495940"/>
    </source>
</evidence>
<evidence type="ECO:0000313" key="2">
    <source>
        <dbReference type="EMBL" id="QCD53598.1"/>
    </source>
</evidence>
<feature type="region of interest" description="Disordered" evidence="1">
    <location>
        <begin position="1"/>
        <end position="38"/>
    </location>
</feature>
<dbReference type="KEGG" id="shaw:CEB94_00675"/>
<protein>
    <submittedName>
        <fullName evidence="2">Uncharacterized protein</fullName>
    </submittedName>
</protein>
<dbReference type="Proteomes" id="UP000495940">
    <property type="component" value="Chromosome"/>
</dbReference>